<dbReference type="GO" id="GO:0050308">
    <property type="term" value="F:sugar-phosphatase activity"/>
    <property type="evidence" value="ECO:0007669"/>
    <property type="project" value="TreeGrafter"/>
</dbReference>
<dbReference type="Proteomes" id="UP000256845">
    <property type="component" value="Unassembled WGS sequence"/>
</dbReference>
<accession>A0A3D9HN98</accession>
<dbReference type="CDD" id="cd07526">
    <property type="entry name" value="HAD_BPGM_like"/>
    <property type="match status" value="1"/>
</dbReference>
<keyword evidence="2" id="KW-1185">Reference proteome</keyword>
<gene>
    <name evidence="1" type="ORF">DFP90_104222</name>
</gene>
<dbReference type="InterPro" id="IPR023214">
    <property type="entry name" value="HAD_sf"/>
</dbReference>
<dbReference type="SFLD" id="SFLDG01135">
    <property type="entry name" value="C1.5.6:_HAD__Beta-PGM__Phospha"/>
    <property type="match status" value="1"/>
</dbReference>
<reference evidence="1 2" key="1">
    <citation type="submission" date="2018-07" db="EMBL/GenBank/DDBJ databases">
        <title>Genomic Encyclopedia of Type Strains, Phase III (KMG-III): the genomes of soil and plant-associated and newly described type strains.</title>
        <authorList>
            <person name="Whitman W."/>
        </authorList>
    </citation>
    <scope>NUCLEOTIDE SEQUENCE [LARGE SCALE GENOMIC DNA]</scope>
    <source>
        <strain evidence="1 2">CECT 8488</strain>
    </source>
</reference>
<dbReference type="PANTHER" id="PTHR43481">
    <property type="entry name" value="FRUCTOSE-1-PHOSPHATE PHOSPHATASE"/>
    <property type="match status" value="1"/>
</dbReference>
<protein>
    <submittedName>
        <fullName evidence="1">HAD superfamily hydrolase (TIGR01509 family)</fullName>
    </submittedName>
</protein>
<dbReference type="NCBIfam" id="TIGR01509">
    <property type="entry name" value="HAD-SF-IA-v3"/>
    <property type="match status" value="1"/>
</dbReference>
<keyword evidence="1" id="KW-0378">Hydrolase</keyword>
<dbReference type="PANTHER" id="PTHR43481:SF4">
    <property type="entry name" value="GLYCEROL-1-PHOSPHATE PHOSPHOHYDROLASE 1-RELATED"/>
    <property type="match status" value="1"/>
</dbReference>
<dbReference type="InterPro" id="IPR051806">
    <property type="entry name" value="HAD-like_SPP"/>
</dbReference>
<dbReference type="SFLD" id="SFLDG01129">
    <property type="entry name" value="C1.5:_HAD__Beta-PGM__Phosphata"/>
    <property type="match status" value="1"/>
</dbReference>
<dbReference type="Pfam" id="PF00702">
    <property type="entry name" value="Hydrolase"/>
    <property type="match status" value="1"/>
</dbReference>
<evidence type="ECO:0000313" key="2">
    <source>
        <dbReference type="Proteomes" id="UP000256845"/>
    </source>
</evidence>
<dbReference type="OrthoDB" id="9800058at2"/>
<dbReference type="InterPro" id="IPR036412">
    <property type="entry name" value="HAD-like_sf"/>
</dbReference>
<dbReference type="SUPFAM" id="SSF56784">
    <property type="entry name" value="HAD-like"/>
    <property type="match status" value="1"/>
</dbReference>
<dbReference type="SFLD" id="SFLDS00003">
    <property type="entry name" value="Haloacid_Dehalogenase"/>
    <property type="match status" value="1"/>
</dbReference>
<dbReference type="InterPro" id="IPR006439">
    <property type="entry name" value="HAD-SF_hydro_IA"/>
</dbReference>
<sequence>MTPEAVIFDCDGVLVDSEPITNRVIAEEVTKLGWPLDLAGAIKAFKGNTMMGVCTLIEMRLDAPLPDKWLHALEQKIAAAFRLSLETVPGTAEFVRFLTSQSIPIAVASQGSVEKMRTSLGKTGLWDYFKGHVYSADMVPAPKPAPDLFLLAADKLGITPGNCMVVEDSPMGIHAAKAAGMMTVGLAPDGKGSDLIEAGADRIVHSANELTAFFQRKTLCQ</sequence>
<dbReference type="AlphaFoldDB" id="A0A3D9HN98"/>
<proteinExistence type="predicted"/>
<evidence type="ECO:0000313" key="1">
    <source>
        <dbReference type="EMBL" id="RED50949.1"/>
    </source>
</evidence>
<dbReference type="EMBL" id="QRDW01000004">
    <property type="protein sequence ID" value="RED50949.1"/>
    <property type="molecule type" value="Genomic_DNA"/>
</dbReference>
<organism evidence="1 2">
    <name type="scientific">Aestuariispira insulae</name>
    <dbReference type="NCBI Taxonomy" id="1461337"/>
    <lineage>
        <taxon>Bacteria</taxon>
        <taxon>Pseudomonadati</taxon>
        <taxon>Pseudomonadota</taxon>
        <taxon>Alphaproteobacteria</taxon>
        <taxon>Rhodospirillales</taxon>
        <taxon>Kiloniellaceae</taxon>
        <taxon>Aestuariispira</taxon>
    </lineage>
</organism>
<dbReference type="PRINTS" id="PR00413">
    <property type="entry name" value="HADHALOGNASE"/>
</dbReference>
<dbReference type="RefSeq" id="WP_115936736.1">
    <property type="nucleotide sequence ID" value="NZ_QRDW01000004.1"/>
</dbReference>
<comment type="caution">
    <text evidence="1">The sequence shown here is derived from an EMBL/GenBank/DDBJ whole genome shotgun (WGS) entry which is preliminary data.</text>
</comment>
<dbReference type="InterPro" id="IPR023198">
    <property type="entry name" value="PGP-like_dom2"/>
</dbReference>
<dbReference type="Gene3D" id="1.10.150.240">
    <property type="entry name" value="Putative phosphatase, domain 2"/>
    <property type="match status" value="1"/>
</dbReference>
<name>A0A3D9HN98_9PROT</name>
<dbReference type="Gene3D" id="3.40.50.1000">
    <property type="entry name" value="HAD superfamily/HAD-like"/>
    <property type="match status" value="1"/>
</dbReference>